<organism evidence="1 2">
    <name type="scientific">Eumeta variegata</name>
    <name type="common">Bagworm moth</name>
    <name type="synonym">Eumeta japonica</name>
    <dbReference type="NCBI Taxonomy" id="151549"/>
    <lineage>
        <taxon>Eukaryota</taxon>
        <taxon>Metazoa</taxon>
        <taxon>Ecdysozoa</taxon>
        <taxon>Arthropoda</taxon>
        <taxon>Hexapoda</taxon>
        <taxon>Insecta</taxon>
        <taxon>Pterygota</taxon>
        <taxon>Neoptera</taxon>
        <taxon>Endopterygota</taxon>
        <taxon>Lepidoptera</taxon>
        <taxon>Glossata</taxon>
        <taxon>Ditrysia</taxon>
        <taxon>Tineoidea</taxon>
        <taxon>Psychidae</taxon>
        <taxon>Oiketicinae</taxon>
        <taxon>Eumeta</taxon>
    </lineage>
</organism>
<sequence length="176" mass="19716">MFRKICLKSVPFFLEEFHRARKPASLHRLLVHDQSSDDKQHPYAKSQACAVLRRRVPPCAPNQHCSNVLPSTRTRSIVRTIGDGSVIEYIAFEPEDTGFDPNQKCINQYLIRSLSDAGNPTQVEEAPTVKWLISIDTQVMALEPAIMAFVFVDGRLIAQLHGDVDSHEANFAAGPF</sequence>
<dbReference type="EMBL" id="BGZK01000009">
    <property type="protein sequence ID" value="GBP03080.1"/>
    <property type="molecule type" value="Genomic_DNA"/>
</dbReference>
<evidence type="ECO:0000313" key="2">
    <source>
        <dbReference type="Proteomes" id="UP000299102"/>
    </source>
</evidence>
<comment type="caution">
    <text evidence="1">The sequence shown here is derived from an EMBL/GenBank/DDBJ whole genome shotgun (WGS) entry which is preliminary data.</text>
</comment>
<accession>A0A4C1SPH1</accession>
<gene>
    <name evidence="1" type="ORF">EVAR_2565_1</name>
</gene>
<keyword evidence="2" id="KW-1185">Reference proteome</keyword>
<reference evidence="1 2" key="1">
    <citation type="journal article" date="2019" name="Commun. Biol.">
        <title>The bagworm genome reveals a unique fibroin gene that provides high tensile strength.</title>
        <authorList>
            <person name="Kono N."/>
            <person name="Nakamura H."/>
            <person name="Ohtoshi R."/>
            <person name="Tomita M."/>
            <person name="Numata K."/>
            <person name="Arakawa K."/>
        </authorList>
    </citation>
    <scope>NUCLEOTIDE SEQUENCE [LARGE SCALE GENOMIC DNA]</scope>
</reference>
<proteinExistence type="predicted"/>
<name>A0A4C1SPH1_EUMVA</name>
<protein>
    <submittedName>
        <fullName evidence="1">Uncharacterized protein</fullName>
    </submittedName>
</protein>
<dbReference type="AlphaFoldDB" id="A0A4C1SPH1"/>
<dbReference type="Proteomes" id="UP000299102">
    <property type="component" value="Unassembled WGS sequence"/>
</dbReference>
<evidence type="ECO:0000313" key="1">
    <source>
        <dbReference type="EMBL" id="GBP03080.1"/>
    </source>
</evidence>